<dbReference type="PROSITE" id="PS51257">
    <property type="entry name" value="PROKAR_LIPOPROTEIN"/>
    <property type="match status" value="1"/>
</dbReference>
<feature type="signal peptide" evidence="2">
    <location>
        <begin position="1"/>
        <end position="18"/>
    </location>
</feature>
<dbReference type="EMBL" id="JARULZ010000001">
    <property type="protein sequence ID" value="MEH0635707.1"/>
    <property type="molecule type" value="Genomic_DNA"/>
</dbReference>
<evidence type="ECO:0008006" key="5">
    <source>
        <dbReference type="Google" id="ProtNLM"/>
    </source>
</evidence>
<keyword evidence="2" id="KW-0732">Signal</keyword>
<feature type="compositionally biased region" description="Gly residues" evidence="1">
    <location>
        <begin position="24"/>
        <end position="40"/>
    </location>
</feature>
<evidence type="ECO:0000313" key="3">
    <source>
        <dbReference type="EMBL" id="MEH0635707.1"/>
    </source>
</evidence>
<dbReference type="SUPFAM" id="SSF82171">
    <property type="entry name" value="DPP6 N-terminal domain-like"/>
    <property type="match status" value="1"/>
</dbReference>
<evidence type="ECO:0000256" key="1">
    <source>
        <dbReference type="SAM" id="MobiDB-lite"/>
    </source>
</evidence>
<feature type="chain" id="PRO_5046159399" description="PQQ-binding-like beta-propeller repeat protein" evidence="2">
    <location>
        <begin position="19"/>
        <end position="460"/>
    </location>
</feature>
<dbReference type="RefSeq" id="WP_334659364.1">
    <property type="nucleotide sequence ID" value="NZ_JARULZ010000001.1"/>
</dbReference>
<evidence type="ECO:0000256" key="2">
    <source>
        <dbReference type="SAM" id="SignalP"/>
    </source>
</evidence>
<accession>A0ABU8APX5</accession>
<evidence type="ECO:0000313" key="4">
    <source>
        <dbReference type="Proteomes" id="UP001310290"/>
    </source>
</evidence>
<protein>
    <recommendedName>
        <fullName evidence="5">PQQ-binding-like beta-propeller repeat protein</fullName>
    </recommendedName>
</protein>
<feature type="region of interest" description="Disordered" evidence="1">
    <location>
        <begin position="21"/>
        <end position="48"/>
    </location>
</feature>
<keyword evidence="4" id="KW-1185">Reference proteome</keyword>
<organism evidence="3 4">
    <name type="scientific">Streptomyces bottropensis</name>
    <dbReference type="NCBI Taxonomy" id="42235"/>
    <lineage>
        <taxon>Bacteria</taxon>
        <taxon>Bacillati</taxon>
        <taxon>Actinomycetota</taxon>
        <taxon>Actinomycetes</taxon>
        <taxon>Kitasatosporales</taxon>
        <taxon>Streptomycetaceae</taxon>
        <taxon>Streptomyces</taxon>
    </lineage>
</organism>
<gene>
    <name evidence="3" type="ORF">QBA35_20650</name>
</gene>
<proteinExistence type="predicted"/>
<dbReference type="Proteomes" id="UP001310290">
    <property type="component" value="Unassembled WGS sequence"/>
</dbReference>
<sequence length="460" mass="47826">MYRTKAAAAVTLAGVLLAGCSSDGDGGPGTGTGTGTGSKGTGTKAPSLAELTVPPAYDGAKGWDQELDWVPESTESAMPVTTDGKTVAYITRSSDGYTVEARDIATGEVRWRGAPYQVPTVINDRPSYGYGEDHHEIPQVTVVRQGGRTFVAAWAHGRQDGDALTKSREVVQVDLYAMDASGTSVAPLHRVAVPVTARADTLKVYDGGAELVVTWEEYSDRLSASIDGATGELTEYDPVDVQIPKCHSVCTGSEVVGVTPDAPVAVHQLGGFGLVNGWSSQDVAPKDADSGRKTYGGGYVSGDIAAVGDGVFLARWKGADDLDATVWSAHDLDTGRLLASTTCGEGGTEGATNPVTSPNGRYLALDSVVLDVKSGSGLCLKGDDNRRTIGVRALTDGGVAYGETDVESGAKPVIELKVSDGKPKVLTDGTYLPAAMVKKAALFTLRQNGSGLLISVRQER</sequence>
<comment type="caution">
    <text evidence="3">The sequence shown here is derived from an EMBL/GenBank/DDBJ whole genome shotgun (WGS) entry which is preliminary data.</text>
</comment>
<reference evidence="3" key="1">
    <citation type="submission" date="2023-04" db="EMBL/GenBank/DDBJ databases">
        <title>Genomic diversity of scab-causing Streptomyces spp. in the province of Quebec, Canada.</title>
        <authorList>
            <person name="Biessy A."/>
            <person name="Cadieux M."/>
            <person name="Ciotola M."/>
            <person name="Filion M."/>
        </authorList>
    </citation>
    <scope>NUCLEOTIDE SEQUENCE</scope>
    <source>
        <strain evidence="3">B21-115</strain>
    </source>
</reference>
<name>A0ABU8APX5_9ACTN</name>